<evidence type="ECO:0000259" key="2">
    <source>
        <dbReference type="Pfam" id="PF01370"/>
    </source>
</evidence>
<dbReference type="RefSeq" id="WP_132324733.1">
    <property type="nucleotide sequence ID" value="NZ_FWZT01000029.1"/>
</dbReference>
<reference evidence="4" key="1">
    <citation type="submission" date="2017-04" db="EMBL/GenBank/DDBJ databases">
        <authorList>
            <person name="Varghese N."/>
            <person name="Submissions S."/>
        </authorList>
    </citation>
    <scope>NUCLEOTIDE SEQUENCE [LARGE SCALE GENOMIC DNA]</scope>
    <source>
        <strain evidence="4">RKEM611</strain>
    </source>
</reference>
<dbReference type="PANTHER" id="PTHR43000">
    <property type="entry name" value="DTDP-D-GLUCOSE 4,6-DEHYDRATASE-RELATED"/>
    <property type="match status" value="1"/>
</dbReference>
<proteinExistence type="inferred from homology"/>
<comment type="similarity">
    <text evidence="1">Belongs to the NAD(P)-dependent epimerase/dehydratase family.</text>
</comment>
<dbReference type="InterPro" id="IPR001509">
    <property type="entry name" value="Epimerase_deHydtase"/>
</dbReference>
<dbReference type="InterPro" id="IPR036291">
    <property type="entry name" value="NAD(P)-bd_dom_sf"/>
</dbReference>
<dbReference type="STRING" id="1513793.SAMN06296036_12952"/>
<gene>
    <name evidence="3" type="ORF">SAMN06296036_12952</name>
</gene>
<name>A0A1Y6CLI4_9BACT</name>
<evidence type="ECO:0000256" key="1">
    <source>
        <dbReference type="ARBA" id="ARBA00007637"/>
    </source>
</evidence>
<dbReference type="EMBL" id="FWZT01000029">
    <property type="protein sequence ID" value="SMF75594.1"/>
    <property type="molecule type" value="Genomic_DNA"/>
</dbReference>
<organism evidence="3 4">
    <name type="scientific">Pseudobacteriovorax antillogorgiicola</name>
    <dbReference type="NCBI Taxonomy" id="1513793"/>
    <lineage>
        <taxon>Bacteria</taxon>
        <taxon>Pseudomonadati</taxon>
        <taxon>Bdellovibrionota</taxon>
        <taxon>Oligoflexia</taxon>
        <taxon>Oligoflexales</taxon>
        <taxon>Pseudobacteriovoracaceae</taxon>
        <taxon>Pseudobacteriovorax</taxon>
    </lineage>
</organism>
<dbReference type="Pfam" id="PF01370">
    <property type="entry name" value="Epimerase"/>
    <property type="match status" value="1"/>
</dbReference>
<accession>A0A1Y6CLI4</accession>
<dbReference type="SUPFAM" id="SSF51735">
    <property type="entry name" value="NAD(P)-binding Rossmann-fold domains"/>
    <property type="match status" value="1"/>
</dbReference>
<sequence length="321" mass="36087">MHEQCIENSTILVTGGAGFVGSHLVDQLLNHNPKRIIVLDNLVRGSKINLADALISPKVELIVGDIRDSVLLKECVDASDYVFHMAALRINACHKDPNAGFEVMVQACHKLIDMVANSNVKKIVYSSSASIYGDAESFPTSETCHPYSNRTYYGAAKLFGEQVLRTYHYTHRLNYIGLRYFNIYGPRMDTEGVYTEVLIKWLKCIKERLVPEIHGDGKTSMDFVFVQDVVQANIKALLSHTTDEIYNVATEVETDLSSLLTTLLKVNNCSISPKYVNVVKANPVSRRLASIDKISKDLSYIPEYSLDKGLELLSKWYMENR</sequence>
<dbReference type="Gene3D" id="3.40.50.720">
    <property type="entry name" value="NAD(P)-binding Rossmann-like Domain"/>
    <property type="match status" value="1"/>
</dbReference>
<dbReference type="Proteomes" id="UP000192907">
    <property type="component" value="Unassembled WGS sequence"/>
</dbReference>
<keyword evidence="4" id="KW-1185">Reference proteome</keyword>
<feature type="domain" description="NAD-dependent epimerase/dehydratase" evidence="2">
    <location>
        <begin position="11"/>
        <end position="249"/>
    </location>
</feature>
<dbReference type="AlphaFoldDB" id="A0A1Y6CLI4"/>
<protein>
    <submittedName>
        <fullName evidence="3">UDP-glucose 4-epimerase</fullName>
    </submittedName>
</protein>
<dbReference type="Gene3D" id="3.90.25.10">
    <property type="entry name" value="UDP-galactose 4-epimerase, domain 1"/>
    <property type="match status" value="1"/>
</dbReference>
<dbReference type="OrthoDB" id="5296314at2"/>
<evidence type="ECO:0000313" key="3">
    <source>
        <dbReference type="EMBL" id="SMF75594.1"/>
    </source>
</evidence>
<evidence type="ECO:0000313" key="4">
    <source>
        <dbReference type="Proteomes" id="UP000192907"/>
    </source>
</evidence>